<feature type="region of interest" description="Disordered" evidence="1">
    <location>
        <begin position="37"/>
        <end position="110"/>
    </location>
</feature>
<sequence length="110" mass="12142">MEDGKFLLLNVSAASGDGEMWVRVSASLHVCENLRAKESRRRKKKERDEERPAATAAAGAAQELDVREGRKKDGRRPHAPARIVPLPSPAEKKEREASWSLEPDRTGLGA</sequence>
<name>A0A9Q0XED1_9SAUR</name>
<dbReference type="Proteomes" id="UP001142489">
    <property type="component" value="Unassembled WGS sequence"/>
</dbReference>
<reference evidence="2" key="1">
    <citation type="journal article" date="2023" name="DNA Res.">
        <title>Chromosome-level genome assembly of Phrynocephalus forsythii using third-generation DNA sequencing and Hi-C analysis.</title>
        <authorList>
            <person name="Qi Y."/>
            <person name="Zhao W."/>
            <person name="Zhao Y."/>
            <person name="Niu C."/>
            <person name="Cao S."/>
            <person name="Zhang Y."/>
        </authorList>
    </citation>
    <scope>NUCLEOTIDE SEQUENCE</scope>
    <source>
        <tissue evidence="2">Muscle</tissue>
    </source>
</reference>
<evidence type="ECO:0000256" key="1">
    <source>
        <dbReference type="SAM" id="MobiDB-lite"/>
    </source>
</evidence>
<dbReference type="EMBL" id="JAPFRF010000014">
    <property type="protein sequence ID" value="KAJ7311079.1"/>
    <property type="molecule type" value="Genomic_DNA"/>
</dbReference>
<evidence type="ECO:0000313" key="3">
    <source>
        <dbReference type="Proteomes" id="UP001142489"/>
    </source>
</evidence>
<comment type="caution">
    <text evidence="2">The sequence shown here is derived from an EMBL/GenBank/DDBJ whole genome shotgun (WGS) entry which is preliminary data.</text>
</comment>
<feature type="compositionally biased region" description="Basic and acidic residues" evidence="1">
    <location>
        <begin position="90"/>
        <end position="110"/>
    </location>
</feature>
<protein>
    <submittedName>
        <fullName evidence="2">Uncharacterized protein</fullName>
    </submittedName>
</protein>
<organism evidence="2 3">
    <name type="scientific">Phrynocephalus forsythii</name>
    <dbReference type="NCBI Taxonomy" id="171643"/>
    <lineage>
        <taxon>Eukaryota</taxon>
        <taxon>Metazoa</taxon>
        <taxon>Chordata</taxon>
        <taxon>Craniata</taxon>
        <taxon>Vertebrata</taxon>
        <taxon>Euteleostomi</taxon>
        <taxon>Lepidosauria</taxon>
        <taxon>Squamata</taxon>
        <taxon>Bifurcata</taxon>
        <taxon>Unidentata</taxon>
        <taxon>Episquamata</taxon>
        <taxon>Toxicofera</taxon>
        <taxon>Iguania</taxon>
        <taxon>Acrodonta</taxon>
        <taxon>Agamidae</taxon>
        <taxon>Agaminae</taxon>
        <taxon>Phrynocephalus</taxon>
    </lineage>
</organism>
<evidence type="ECO:0000313" key="2">
    <source>
        <dbReference type="EMBL" id="KAJ7311079.1"/>
    </source>
</evidence>
<keyword evidence="3" id="KW-1185">Reference proteome</keyword>
<gene>
    <name evidence="2" type="ORF">JRQ81_006677</name>
</gene>
<dbReference type="AlphaFoldDB" id="A0A9Q0XED1"/>
<proteinExistence type="predicted"/>
<accession>A0A9Q0XED1</accession>